<evidence type="ECO:0000313" key="3">
    <source>
        <dbReference type="Proteomes" id="UP000324974"/>
    </source>
</evidence>
<evidence type="ECO:0008006" key="4">
    <source>
        <dbReference type="Google" id="ProtNLM"/>
    </source>
</evidence>
<keyword evidence="1" id="KW-1133">Transmembrane helix</keyword>
<organism evidence="2 3">
    <name type="scientific">Limnoglobus roseus</name>
    <dbReference type="NCBI Taxonomy" id="2598579"/>
    <lineage>
        <taxon>Bacteria</taxon>
        <taxon>Pseudomonadati</taxon>
        <taxon>Planctomycetota</taxon>
        <taxon>Planctomycetia</taxon>
        <taxon>Gemmatales</taxon>
        <taxon>Gemmataceae</taxon>
        <taxon>Limnoglobus</taxon>
    </lineage>
</organism>
<feature type="transmembrane region" description="Helical" evidence="1">
    <location>
        <begin position="41"/>
        <end position="60"/>
    </location>
</feature>
<proteinExistence type="predicted"/>
<keyword evidence="1" id="KW-0472">Membrane</keyword>
<name>A0A5C1ACV7_9BACT</name>
<evidence type="ECO:0000313" key="2">
    <source>
        <dbReference type="EMBL" id="QEL16043.1"/>
    </source>
</evidence>
<dbReference type="RefSeq" id="WP_149110809.1">
    <property type="nucleotide sequence ID" value="NZ_CP042425.1"/>
</dbReference>
<reference evidence="3" key="1">
    <citation type="submission" date="2019-08" db="EMBL/GenBank/DDBJ databases">
        <title>Limnoglobus roseus gen. nov., sp. nov., a novel freshwater planctomycete with a giant genome from the family Gemmataceae.</title>
        <authorList>
            <person name="Kulichevskaya I.S."/>
            <person name="Naumoff D.G."/>
            <person name="Miroshnikov K."/>
            <person name="Ivanova A."/>
            <person name="Philippov D.A."/>
            <person name="Hakobyan A."/>
            <person name="Rijpstra I.C."/>
            <person name="Sinninghe Damste J.S."/>
            <person name="Liesack W."/>
            <person name="Dedysh S.N."/>
        </authorList>
    </citation>
    <scope>NUCLEOTIDE SEQUENCE [LARGE SCALE GENOMIC DNA]</scope>
    <source>
        <strain evidence="3">PX52</strain>
    </source>
</reference>
<dbReference type="KEGG" id="lrs:PX52LOC_02981"/>
<dbReference type="EMBL" id="CP042425">
    <property type="protein sequence ID" value="QEL16043.1"/>
    <property type="molecule type" value="Genomic_DNA"/>
</dbReference>
<dbReference type="AlphaFoldDB" id="A0A5C1ACV7"/>
<keyword evidence="3" id="KW-1185">Reference proteome</keyword>
<feature type="transmembrane region" description="Helical" evidence="1">
    <location>
        <begin position="331"/>
        <end position="350"/>
    </location>
</feature>
<feature type="transmembrane region" description="Helical" evidence="1">
    <location>
        <begin position="356"/>
        <end position="376"/>
    </location>
</feature>
<accession>A0A5C1ACV7</accession>
<gene>
    <name evidence="2" type="ORF">PX52LOC_02981</name>
</gene>
<dbReference type="Proteomes" id="UP000324974">
    <property type="component" value="Chromosome"/>
</dbReference>
<feature type="transmembrane region" description="Helical" evidence="1">
    <location>
        <begin position="142"/>
        <end position="162"/>
    </location>
</feature>
<feature type="transmembrane region" description="Helical" evidence="1">
    <location>
        <begin position="205"/>
        <end position="228"/>
    </location>
</feature>
<feature type="transmembrane region" description="Helical" evidence="1">
    <location>
        <begin position="240"/>
        <end position="257"/>
    </location>
</feature>
<feature type="transmembrane region" description="Helical" evidence="1">
    <location>
        <begin position="118"/>
        <end position="136"/>
    </location>
</feature>
<evidence type="ECO:0000256" key="1">
    <source>
        <dbReference type="SAM" id="Phobius"/>
    </source>
</evidence>
<sequence>MTPVSTERLLAPATTPTITSAVIVTAPAPQPARRRVGVSPGVLVIACVFLGLAFRVGVYLRNPSLWLDESMLAVNVVNRTPLQLLEPLELNQGAPLGFLLTSRAIVAAFGPSELALRAIPAFASLAGFLLFVGFAYRVLSVPAARLAVVLFAFSPYLVGYAAEFKQYELDATLTVALLLIGRRIWEGTSTRHEHVLMAIGGAVAVWFSHPAVFVLGGVGSALLADAIVRRDRPAMKRNGLIIFAWLVSFAACYLLFLRKLGLNPYLTDFWAGKFLPLPPVRPGDFAWIVHHVVLLFDKPGGFGGEIGMAGLAAVCAIIGGVSLAKSNWRLLVALAAPLAFALAASALRKYPFAGRLMLFAVPSLLVLVAHGTMAVADRVRDLGTFARWLVIAAVCAGPANECNNLRKTPLHAEGAREVLVELAKQWQPGDRVYVAHEAIPAFRYYGVPVPADVVTFGGDNRANLRHYREDLHAISETGRLWVVMAHFQPQDEATVLAVLDCLGAGEVTARRPDAVLMRCEVRPR</sequence>
<protein>
    <recommendedName>
        <fullName evidence="4">Glycosyltransferase RgtA/B/C/D-like domain-containing protein</fullName>
    </recommendedName>
</protein>
<dbReference type="OrthoDB" id="8874072at2"/>
<keyword evidence="1" id="KW-0812">Transmembrane</keyword>
<feature type="transmembrane region" description="Helical" evidence="1">
    <location>
        <begin position="306"/>
        <end position="324"/>
    </location>
</feature>